<feature type="domain" description="F-box" evidence="1">
    <location>
        <begin position="49"/>
        <end position="103"/>
    </location>
</feature>
<dbReference type="Proteomes" id="UP000231279">
    <property type="component" value="Unassembled WGS sequence"/>
</dbReference>
<dbReference type="OrthoDB" id="613853at2759"/>
<dbReference type="InterPro" id="IPR055357">
    <property type="entry name" value="LRR_At1g61320_AtMIF1"/>
</dbReference>
<dbReference type="InterPro" id="IPR001810">
    <property type="entry name" value="F-box_dom"/>
</dbReference>
<dbReference type="AlphaFoldDB" id="A0A2G9HVV8"/>
<dbReference type="SUPFAM" id="SSF52047">
    <property type="entry name" value="RNI-like"/>
    <property type="match status" value="1"/>
</dbReference>
<accession>A0A2G9HVV8</accession>
<dbReference type="PANTHER" id="PTHR34145:SF68">
    <property type="entry name" value="FBD DOMAIN-CONTAINING PROTEIN"/>
    <property type="match status" value="1"/>
</dbReference>
<sequence length="473" mass="55316">MEVKSSYMALCIYASFFLFKIFNSNLCWQLPFGKNLSKRLRFEKKTCLCDRLSELPDEILVSILSLLSLKEAAKTSIPSRRWRYLWTFFIGNMVFNDDEWRINWPQFVTRANQIMKLHKGMSIQGFKVAFDNVPLVEDIDHWIEFVAKKRATEFHLTFGSKKSCSPETFTRIRLQPPSTDWNFESLKIVSLSRVSLTEAVVVNYFLSNAPDLEKLHLRDLVGLSELVVPSSCLKLKFLFVIRCDHLRKVEIFARSIEEFHCDGPGTNILIKDLHQLRDFWFADRDNTLRTLFDLMTYLYRIIPMHQLETLGLDLWTRKQQLPLDVKQFCLPKLHSLELVIVPCQGVELLSWMYLLEAAPVLHTLKIVFAWEYGFIQGLSMFDMHKMHLNRCIKVVQVIHFLGLPDVDTQVVKTVIKYMESLEKLIIVPYEKVARLELPTFTDGMKKQMNRSIAQLCEKDVLPPKVELVIECKH</sequence>
<dbReference type="InterPro" id="IPR036047">
    <property type="entry name" value="F-box-like_dom_sf"/>
</dbReference>
<comment type="caution">
    <text evidence="2">The sequence shown here is derived from an EMBL/GenBank/DDBJ whole genome shotgun (WGS) entry which is preliminary data.</text>
</comment>
<keyword evidence="3" id="KW-1185">Reference proteome</keyword>
<evidence type="ECO:0000313" key="3">
    <source>
        <dbReference type="Proteomes" id="UP000231279"/>
    </source>
</evidence>
<dbReference type="InterPro" id="IPR032675">
    <property type="entry name" value="LRR_dom_sf"/>
</dbReference>
<protein>
    <recommendedName>
        <fullName evidence="1">F-box domain-containing protein</fullName>
    </recommendedName>
</protein>
<organism evidence="2 3">
    <name type="scientific">Handroanthus impetiginosus</name>
    <dbReference type="NCBI Taxonomy" id="429701"/>
    <lineage>
        <taxon>Eukaryota</taxon>
        <taxon>Viridiplantae</taxon>
        <taxon>Streptophyta</taxon>
        <taxon>Embryophyta</taxon>
        <taxon>Tracheophyta</taxon>
        <taxon>Spermatophyta</taxon>
        <taxon>Magnoliopsida</taxon>
        <taxon>eudicotyledons</taxon>
        <taxon>Gunneridae</taxon>
        <taxon>Pentapetalae</taxon>
        <taxon>asterids</taxon>
        <taxon>lamiids</taxon>
        <taxon>Lamiales</taxon>
        <taxon>Bignoniaceae</taxon>
        <taxon>Crescentiina</taxon>
        <taxon>Tabebuia alliance</taxon>
        <taxon>Handroanthus</taxon>
    </lineage>
</organism>
<dbReference type="Gene3D" id="1.20.1280.50">
    <property type="match status" value="1"/>
</dbReference>
<dbReference type="EMBL" id="NKXS01000915">
    <property type="protein sequence ID" value="PIN21603.1"/>
    <property type="molecule type" value="Genomic_DNA"/>
</dbReference>
<dbReference type="Gene3D" id="3.80.10.10">
    <property type="entry name" value="Ribonuclease Inhibitor"/>
    <property type="match status" value="1"/>
</dbReference>
<dbReference type="Pfam" id="PF23622">
    <property type="entry name" value="LRR_At1g61320_AtMIF1"/>
    <property type="match status" value="1"/>
</dbReference>
<dbReference type="Pfam" id="PF00646">
    <property type="entry name" value="F-box"/>
    <property type="match status" value="1"/>
</dbReference>
<reference evidence="3" key="1">
    <citation type="journal article" date="2018" name="Gigascience">
        <title>Genome assembly of the Pink Ipe (Handroanthus impetiginosus, Bignoniaceae), a highly valued, ecologically keystone Neotropical timber forest tree.</title>
        <authorList>
            <person name="Silva-Junior O.B."/>
            <person name="Grattapaglia D."/>
            <person name="Novaes E."/>
            <person name="Collevatti R.G."/>
        </authorList>
    </citation>
    <scope>NUCLEOTIDE SEQUENCE [LARGE SCALE GENOMIC DNA]</scope>
    <source>
        <strain evidence="3">cv. UFG-1</strain>
    </source>
</reference>
<dbReference type="SUPFAM" id="SSF81383">
    <property type="entry name" value="F-box domain"/>
    <property type="match status" value="1"/>
</dbReference>
<dbReference type="PANTHER" id="PTHR34145">
    <property type="entry name" value="OS02G0105600 PROTEIN"/>
    <property type="match status" value="1"/>
</dbReference>
<gene>
    <name evidence="2" type="ORF">CDL12_05682</name>
</gene>
<evidence type="ECO:0000313" key="2">
    <source>
        <dbReference type="EMBL" id="PIN21603.1"/>
    </source>
</evidence>
<evidence type="ECO:0000259" key="1">
    <source>
        <dbReference type="PROSITE" id="PS50181"/>
    </source>
</evidence>
<dbReference type="InterPro" id="IPR053772">
    <property type="entry name" value="At1g61320/At1g61330-like"/>
</dbReference>
<name>A0A2G9HVV8_9LAMI</name>
<dbReference type="PROSITE" id="PS50181">
    <property type="entry name" value="FBOX"/>
    <property type="match status" value="1"/>
</dbReference>
<proteinExistence type="predicted"/>